<dbReference type="GO" id="GO:0015276">
    <property type="term" value="F:ligand-gated monoatomic ion channel activity"/>
    <property type="evidence" value="ECO:0007669"/>
    <property type="project" value="InterPro"/>
</dbReference>
<dbReference type="InterPro" id="IPR018313">
    <property type="entry name" value="SBP_3_CS"/>
</dbReference>
<protein>
    <submittedName>
        <fullName evidence="8">Cystine-binding periplasmic protein</fullName>
    </submittedName>
</protein>
<evidence type="ECO:0000256" key="1">
    <source>
        <dbReference type="ARBA" id="ARBA00004196"/>
    </source>
</evidence>
<feature type="domain" description="Solute-binding protein family 3/N-terminal" evidence="6">
    <location>
        <begin position="40"/>
        <end position="262"/>
    </location>
</feature>
<dbReference type="PANTHER" id="PTHR35936">
    <property type="entry name" value="MEMBRANE-BOUND LYTIC MUREIN TRANSGLYCOSYLASE F"/>
    <property type="match status" value="1"/>
</dbReference>
<evidence type="ECO:0000259" key="7">
    <source>
        <dbReference type="SMART" id="SM00079"/>
    </source>
</evidence>
<comment type="similarity">
    <text evidence="2 4">Belongs to the bacterial solute-binding protein 3 family.</text>
</comment>
<evidence type="ECO:0000256" key="4">
    <source>
        <dbReference type="RuleBase" id="RU003744"/>
    </source>
</evidence>
<accession>A0A6N2YJD4</accession>
<comment type="subcellular location">
    <subcellularLocation>
        <location evidence="1">Cell envelope</location>
    </subcellularLocation>
</comment>
<gene>
    <name evidence="8" type="primary">fliY</name>
    <name evidence="8" type="ORF">VRLFYP33_00254</name>
</gene>
<dbReference type="AlphaFoldDB" id="A0A6N2YJD4"/>
<feature type="signal peptide" evidence="5">
    <location>
        <begin position="1"/>
        <end position="20"/>
    </location>
</feature>
<keyword evidence="3 5" id="KW-0732">Signal</keyword>
<dbReference type="EMBL" id="CACRUX010000002">
    <property type="protein sequence ID" value="VYT66257.1"/>
    <property type="molecule type" value="Genomic_DNA"/>
</dbReference>
<dbReference type="InterPro" id="IPR001320">
    <property type="entry name" value="Iontro_rcpt_C"/>
</dbReference>
<evidence type="ECO:0000259" key="6">
    <source>
        <dbReference type="SMART" id="SM00062"/>
    </source>
</evidence>
<dbReference type="SMART" id="SM00062">
    <property type="entry name" value="PBPb"/>
    <property type="match status" value="1"/>
</dbReference>
<dbReference type="PROSITE" id="PS51257">
    <property type="entry name" value="PROKAR_LIPOPROTEIN"/>
    <property type="match status" value="1"/>
</dbReference>
<name>A0A6N2YJD4_9FIRM</name>
<dbReference type="GO" id="GO:0030313">
    <property type="term" value="C:cell envelope"/>
    <property type="evidence" value="ECO:0007669"/>
    <property type="project" value="UniProtKB-SubCell"/>
</dbReference>
<dbReference type="SUPFAM" id="SSF53850">
    <property type="entry name" value="Periplasmic binding protein-like II"/>
    <property type="match status" value="1"/>
</dbReference>
<sequence length="271" mass="29807">MKLKKMLALGLAMFTMAAFAAGCGNDADKDKAAATELPKKIVIGLDDNFPPMGFRDDKGEIVGFDIDLAKEVAKRAGMEVEFKPIDWDSKEAELKSKRIDALWNGLSLTPEREKNILFSTPYVQDKQIIAVRADSPIQSKDDLKGKIVGTQQGSSVEAAVEKDAQERGFKEVKKYGDFVNAFMDLELGRIDALVVDGIVGQFTMTQKPGVFRLANGDYGAETMGVGFRLDDKALQARINEVLKQVMNDGTADKIAEKWFGNSNLLNKDAFK</sequence>
<evidence type="ECO:0000313" key="8">
    <source>
        <dbReference type="EMBL" id="VYT66257.1"/>
    </source>
</evidence>
<dbReference type="RefSeq" id="WP_021841583.1">
    <property type="nucleotide sequence ID" value="NZ_CACRUX010000002.1"/>
</dbReference>
<feature type="domain" description="Ionotropic glutamate receptor C-terminal" evidence="7">
    <location>
        <begin position="40"/>
        <end position="261"/>
    </location>
</feature>
<dbReference type="PROSITE" id="PS01039">
    <property type="entry name" value="SBP_BACTERIAL_3"/>
    <property type="match status" value="1"/>
</dbReference>
<organism evidence="8">
    <name type="scientific">Veillonella ratti</name>
    <dbReference type="NCBI Taxonomy" id="103892"/>
    <lineage>
        <taxon>Bacteria</taxon>
        <taxon>Bacillati</taxon>
        <taxon>Bacillota</taxon>
        <taxon>Negativicutes</taxon>
        <taxon>Veillonellales</taxon>
        <taxon>Veillonellaceae</taxon>
        <taxon>Veillonella</taxon>
    </lineage>
</organism>
<evidence type="ECO:0000256" key="5">
    <source>
        <dbReference type="SAM" id="SignalP"/>
    </source>
</evidence>
<proteinExistence type="inferred from homology"/>
<evidence type="ECO:0000256" key="2">
    <source>
        <dbReference type="ARBA" id="ARBA00010333"/>
    </source>
</evidence>
<dbReference type="Gene3D" id="3.40.190.10">
    <property type="entry name" value="Periplasmic binding protein-like II"/>
    <property type="match status" value="2"/>
</dbReference>
<dbReference type="SMART" id="SM00079">
    <property type="entry name" value="PBPe"/>
    <property type="match status" value="1"/>
</dbReference>
<dbReference type="PANTHER" id="PTHR35936:SF34">
    <property type="entry name" value="ABC TRANSPORTER EXTRACELLULAR-BINDING PROTEIN YCKB-RELATED"/>
    <property type="match status" value="1"/>
</dbReference>
<reference evidence="8" key="1">
    <citation type="submission" date="2019-11" db="EMBL/GenBank/DDBJ databases">
        <authorList>
            <person name="Feng L."/>
        </authorList>
    </citation>
    <scope>NUCLEOTIDE SEQUENCE</scope>
    <source>
        <strain evidence="8">VrattiLFYP33</strain>
    </source>
</reference>
<dbReference type="CDD" id="cd00996">
    <property type="entry name" value="PBP2_AatB_like"/>
    <property type="match status" value="1"/>
</dbReference>
<dbReference type="GO" id="GO:0016020">
    <property type="term" value="C:membrane"/>
    <property type="evidence" value="ECO:0007669"/>
    <property type="project" value="InterPro"/>
</dbReference>
<dbReference type="Pfam" id="PF00497">
    <property type="entry name" value="SBP_bac_3"/>
    <property type="match status" value="1"/>
</dbReference>
<feature type="chain" id="PRO_5026972829" evidence="5">
    <location>
        <begin position="21"/>
        <end position="271"/>
    </location>
</feature>
<dbReference type="InterPro" id="IPR001638">
    <property type="entry name" value="Solute-binding_3/MltF_N"/>
</dbReference>
<evidence type="ECO:0000256" key="3">
    <source>
        <dbReference type="ARBA" id="ARBA00022729"/>
    </source>
</evidence>